<evidence type="ECO:0000256" key="2">
    <source>
        <dbReference type="SAM" id="MobiDB-lite"/>
    </source>
</evidence>
<dbReference type="InterPro" id="IPR011990">
    <property type="entry name" value="TPR-like_helical_dom_sf"/>
</dbReference>
<dbReference type="InterPro" id="IPR003593">
    <property type="entry name" value="AAA+_ATPase"/>
</dbReference>
<organism evidence="4 5">
    <name type="scientific">Salinomyces thailandicus</name>
    <dbReference type="NCBI Taxonomy" id="706561"/>
    <lineage>
        <taxon>Eukaryota</taxon>
        <taxon>Fungi</taxon>
        <taxon>Dikarya</taxon>
        <taxon>Ascomycota</taxon>
        <taxon>Pezizomycotina</taxon>
        <taxon>Dothideomycetes</taxon>
        <taxon>Dothideomycetidae</taxon>
        <taxon>Mycosphaerellales</taxon>
        <taxon>Teratosphaeriaceae</taxon>
        <taxon>Salinomyces</taxon>
    </lineage>
</organism>
<dbReference type="Gene3D" id="1.25.40.10">
    <property type="entry name" value="Tetratricopeptide repeat domain"/>
    <property type="match status" value="3"/>
</dbReference>
<dbReference type="PANTHER" id="PTHR10039:SF9">
    <property type="entry name" value="NACHT DOMAIN PROTEIN (AFU_ORTHOLOGUE AFUA_2G01760)"/>
    <property type="match status" value="1"/>
</dbReference>
<dbReference type="InterPro" id="IPR056884">
    <property type="entry name" value="NPHP3-like_N"/>
</dbReference>
<evidence type="ECO:0000256" key="1">
    <source>
        <dbReference type="ARBA" id="ARBA00022737"/>
    </source>
</evidence>
<feature type="region of interest" description="Disordered" evidence="2">
    <location>
        <begin position="1"/>
        <end position="58"/>
    </location>
</feature>
<evidence type="ECO:0000313" key="4">
    <source>
        <dbReference type="EMBL" id="TKA32956.1"/>
    </source>
</evidence>
<comment type="caution">
    <text evidence="4">The sequence shown here is derived from an EMBL/GenBank/DDBJ whole genome shotgun (WGS) entry which is preliminary data.</text>
</comment>
<name>A0A4U0UEG2_9PEZI</name>
<dbReference type="PANTHER" id="PTHR10039">
    <property type="entry name" value="AMELOGENIN"/>
    <property type="match status" value="1"/>
</dbReference>
<evidence type="ECO:0000259" key="3">
    <source>
        <dbReference type="SMART" id="SM00382"/>
    </source>
</evidence>
<accession>A0A4U0UEG2</accession>
<protein>
    <recommendedName>
        <fullName evidence="3">AAA+ ATPase domain-containing protein</fullName>
    </recommendedName>
</protein>
<reference evidence="4 5" key="1">
    <citation type="submission" date="2017-03" db="EMBL/GenBank/DDBJ databases">
        <title>Genomes of endolithic fungi from Antarctica.</title>
        <authorList>
            <person name="Coleine C."/>
            <person name="Masonjones S."/>
            <person name="Stajich J.E."/>
        </authorList>
    </citation>
    <scope>NUCLEOTIDE SEQUENCE [LARGE SCALE GENOMIC DNA]</scope>
    <source>
        <strain evidence="4 5">CCFEE 6315</strain>
    </source>
</reference>
<dbReference type="Pfam" id="PF24883">
    <property type="entry name" value="NPHP3_N"/>
    <property type="match status" value="1"/>
</dbReference>
<keyword evidence="5" id="KW-1185">Reference proteome</keyword>
<dbReference type="Proteomes" id="UP000308549">
    <property type="component" value="Unassembled WGS sequence"/>
</dbReference>
<feature type="compositionally biased region" description="Polar residues" evidence="2">
    <location>
        <begin position="1"/>
        <end position="23"/>
    </location>
</feature>
<dbReference type="InterPro" id="IPR027417">
    <property type="entry name" value="P-loop_NTPase"/>
</dbReference>
<proteinExistence type="predicted"/>
<evidence type="ECO:0000313" key="5">
    <source>
        <dbReference type="Proteomes" id="UP000308549"/>
    </source>
</evidence>
<feature type="domain" description="AAA+ ATPase" evidence="3">
    <location>
        <begin position="320"/>
        <end position="662"/>
    </location>
</feature>
<gene>
    <name evidence="4" type="ORF">B0A50_01182</name>
</gene>
<dbReference type="SMART" id="SM00382">
    <property type="entry name" value="AAA"/>
    <property type="match status" value="1"/>
</dbReference>
<dbReference type="Gene3D" id="3.40.50.300">
    <property type="entry name" value="P-loop containing nucleotide triphosphate hydrolases"/>
    <property type="match status" value="1"/>
</dbReference>
<dbReference type="OrthoDB" id="2546325at2759"/>
<dbReference type="EMBL" id="NAJL01000004">
    <property type="protein sequence ID" value="TKA32956.1"/>
    <property type="molecule type" value="Genomic_DNA"/>
</dbReference>
<sequence>MNGVKSSQLNGGSTPPASPTSLKVNRRSTAAGGTKGSRMSSTSFSGIGGSRSHGPQKLPFVEDTSVALKRKSLSELGSGVYQTVEDLSFVGLVGWIRQERLTTLPHKGSKWDTVLIRALYFAENLHGFETAVQGFASGSNAAAQLGYGHAKLLLELGHENSDALDKAFGFFYKCSLMVSSLLDRSELLSVTSDTREQLCMMYTDLLTLVVEVAIRFYKTVHGMMPTQTTSLDIYEVFGDTIETFRLRRGKTSDAIWNYQIDAEGMDIEEALSIETLSNWLRPQDRVLDMLGTDHTTFADQQAEFTCLWFQDELVNFVKSSNECILLNGRAGSGKTTLAASIIERLQRPVARKNYSTIFCSVGAVPSEANTLHVVKTLLYQLLNLRVGNMYIYHALSRAYEHARQTADSKAYEDHLWNALTDALQHPLEHANDTVIVVDGVDEIRGGQQVGQLLLERLTRTIGRAKRTKMVALSQSLQLPSGARGTQRTLSPEDTRDDVHAVAIRGLARCPHFTSKPGSEQELVIAQINDTAKGNLLWTTLVCEVLKMEPSPDSFTKTLQSLKGNQQPGIPDLVTRLLSVLQPSKESLLLLSFLAGAARPLTYDEIDCLFSVDVEKGTSSDKRPNVYELVKCVKPLVCIHNDVIRLRHATIETAVRTIFDQGKMQLPFKDRPMDSLLRPLLYAKLTLTDKGEPTLDNTDQSLPAKLFPRHPLLEYVVRYWPYHLRQTSIAPANTNEPKSSPELQKIFPDSTIMPILEWICWDDQFPGSQEVELHVLVSKIRKNVFTENHPTVLQSYINVATYYEPMGNDHEAGKYYFSATTIGQKVLSHFHPLTIECANRYLSLTESRTTTSRTDIMTQRERILLVLISAYERQFGMTSDLVIQTRQTLADFYMTINEQDRATEIMQTIHGASVEKHGSDSERVRDLSDSLRVQLGKGKKDRDMGTIGNLFVDEDEEETITVLDLDRVGALLRDAELYTQQSKTLEAEQTYVELWQQLSERCRTTLSTDWHERKLETVNAYSKFLKSQKRETETSAILTCIAEEYRHHELSYSEQIVSRLTESAHTLKSVGQSNAALSIFRQASSYYKSTKKEQSRSFSQIEEEIAITSSEVLKNATSSKSLTENTNTVSESSLQEVFQSMISNESKTLDMSTIALAKQLTSQYMAERRWSMAVSVISSTLQRTWSSFFAASLHEVTMTSTFFRESLELVDRLAECYLQQRLIEKVIDTYVRLFRAALTAPKEQKDLLEKAKLLLVCFYDKHGYPDKSIGVFQEVLAVYRRVYGPTGDITIKTLYELGHRCRAHARTHPYWIEYYQQISSTLNKETDVCHASAMEATMLVANSYWEERRYTEAISAFTVLWNTFTRQTKQYKQFQDTVFVQNLYDRYYQSLEATQTDWETLHRVTKEFRATCQAAFGAQSAIAIKATKTLARVTSYSQKHEEEAISYYEEALKSTSSSGSSSKEESNELKQTLAKSYKRRITSSSNASSETIARAAGVYQEQLAESRSQHGYAHQSTLTNLREFAMLQVRQQKTDVAMRELQTAVSEINTKSMSDEKMLESAQSIAQTYQACQQQQQCVELVQELHRQLIAKDKRKSSKFSFDLTSCSSASLVFLAGLEYNIRTDTSLTFSEILSDTIAENIYFEQFRRVMKQRSGLDKIVIAAAPLRHFLLRRNRKDMAQSLEEQIVQLFIQRDTADLKLMSQQSPRIFIVSILDHLGARKTTNFVRAVILASNKTLSKLIENNKFAEAYDVANIAFIYAQYHKGYHGPRAISRGFELASYLDGRGENRCPDETMRKKLLQLSNSIIKEILKICQEQKINMAQVQLAELNQLIGLLGEQGDYETLESLLTTLWNTREAQRSWPSRVLLNLGQRLICARYLAEHPIKAIRLCEDIAYNLRRVHGARHPSTLETYGLLAQLYTSAAQQYQKSAEKDKSSASIATDYYKKAILVHEDVLRWLVGGQSDNGEQDDDDEDTAATILKEHGIAIDEDNDGQADEADVDSAQLTKQHLRLLKLAYQRLGSWPKNFSVYERLNADVFRAFGGQLQGVEGVEKWQAKGFGGGKAEAQEGVFQGVNDWEILPVQLRRQLEADEQEEL</sequence>
<dbReference type="SUPFAM" id="SSF52540">
    <property type="entry name" value="P-loop containing nucleoside triphosphate hydrolases"/>
    <property type="match status" value="1"/>
</dbReference>
<keyword evidence="1" id="KW-0677">Repeat</keyword>